<keyword evidence="2 4" id="KW-1133">Transmembrane helix</keyword>
<reference evidence="5" key="1">
    <citation type="submission" date="2020-11" db="EMBL/GenBank/DDBJ databases">
        <authorList>
            <person name="Tran Van P."/>
        </authorList>
    </citation>
    <scope>NUCLEOTIDE SEQUENCE</scope>
</reference>
<dbReference type="Proteomes" id="UP000759131">
    <property type="component" value="Unassembled WGS sequence"/>
</dbReference>
<evidence type="ECO:0000313" key="5">
    <source>
        <dbReference type="EMBL" id="CAD7624227.1"/>
    </source>
</evidence>
<evidence type="ECO:0000256" key="4">
    <source>
        <dbReference type="SAM" id="Phobius"/>
    </source>
</evidence>
<evidence type="ECO:0000256" key="2">
    <source>
        <dbReference type="ARBA" id="ARBA00022989"/>
    </source>
</evidence>
<dbReference type="OrthoDB" id="6365769at2759"/>
<dbReference type="GO" id="GO:0022857">
    <property type="term" value="F:transmembrane transporter activity"/>
    <property type="evidence" value="ECO:0007669"/>
    <property type="project" value="InterPro"/>
</dbReference>
<keyword evidence="1 4" id="KW-0812">Transmembrane</keyword>
<dbReference type="Pfam" id="PF07690">
    <property type="entry name" value="MFS_1"/>
    <property type="match status" value="1"/>
</dbReference>
<evidence type="ECO:0000313" key="6">
    <source>
        <dbReference type="Proteomes" id="UP000759131"/>
    </source>
</evidence>
<dbReference type="PANTHER" id="PTHR23121:SF9">
    <property type="entry name" value="SODIUM-DEPENDENT GLUCOSE TRANSPORTER 1"/>
    <property type="match status" value="1"/>
</dbReference>
<accession>A0A7R9PXB7</accession>
<feature type="transmembrane region" description="Helical" evidence="4">
    <location>
        <begin position="245"/>
        <end position="268"/>
    </location>
</feature>
<feature type="transmembrane region" description="Helical" evidence="4">
    <location>
        <begin position="26"/>
        <end position="48"/>
    </location>
</feature>
<dbReference type="EMBL" id="OC856758">
    <property type="protein sequence ID" value="CAD7624227.1"/>
    <property type="molecule type" value="Genomic_DNA"/>
</dbReference>
<dbReference type="PANTHER" id="PTHR23121">
    <property type="entry name" value="SODIUM-DEPENDENT GLUCOSE TRANSPORTER 1"/>
    <property type="match status" value="1"/>
</dbReference>
<dbReference type="InterPro" id="IPR011701">
    <property type="entry name" value="MFS"/>
</dbReference>
<keyword evidence="6" id="KW-1185">Reference proteome</keyword>
<dbReference type="EMBL" id="CAJPIZ010002183">
    <property type="protein sequence ID" value="CAG2104657.1"/>
    <property type="molecule type" value="Genomic_DNA"/>
</dbReference>
<proteinExistence type="predicted"/>
<protein>
    <submittedName>
        <fullName evidence="5">Uncharacterized protein</fullName>
    </submittedName>
</protein>
<feature type="transmembrane region" description="Helical" evidence="4">
    <location>
        <begin position="175"/>
        <end position="194"/>
    </location>
</feature>
<dbReference type="Gene3D" id="1.20.1250.20">
    <property type="entry name" value="MFS general substrate transporter like domains"/>
    <property type="match status" value="1"/>
</dbReference>
<feature type="transmembrane region" description="Helical" evidence="4">
    <location>
        <begin position="316"/>
        <end position="334"/>
    </location>
</feature>
<feature type="transmembrane region" description="Helical" evidence="4">
    <location>
        <begin position="55"/>
        <end position="79"/>
    </location>
</feature>
<gene>
    <name evidence="5" type="ORF">OSB1V03_LOCUS4672</name>
</gene>
<sequence length="357" mass="39396">MYGLLMGMWPPVGVDMKYMFHTTQAGISYASPFGSSGYLVGSLAGFLYKYINRQLVLIIGTTIMAIFAAMAPFCTHLWLLYGCHVLAWVGAGVWESSNTVWAIELWADNSAPVLQLSYMLYGLGGILGPLIVRPYLTGDISHTSTTTMGSVFQTTTDISVEDINYSIDRRAKLRTPFMIGGAIGPILLLIMFVVKRYKVPEIVTQEADPDVVDNTVDNIEKKVSDNCLADNPRIISNNKLSKIKILIIILLAMSLSFYTACEVCYSINAVNYFQYIPIHMSAQRATDLTMATTGASTVARLVSTYISSKLGPEIMLTYHLGLGMSAIWSTYFVFGEKYIKLTNKITSVLCFSAAFKL</sequence>
<evidence type="ECO:0000256" key="3">
    <source>
        <dbReference type="ARBA" id="ARBA00023136"/>
    </source>
</evidence>
<dbReference type="SUPFAM" id="SSF103473">
    <property type="entry name" value="MFS general substrate transporter"/>
    <property type="match status" value="1"/>
</dbReference>
<evidence type="ECO:0000256" key="1">
    <source>
        <dbReference type="ARBA" id="ARBA00022692"/>
    </source>
</evidence>
<name>A0A7R9PXB7_9ACAR</name>
<dbReference type="InterPro" id="IPR036259">
    <property type="entry name" value="MFS_trans_sf"/>
</dbReference>
<feature type="transmembrane region" description="Helical" evidence="4">
    <location>
        <begin position="118"/>
        <end position="136"/>
    </location>
</feature>
<dbReference type="AlphaFoldDB" id="A0A7R9PXB7"/>
<keyword evidence="3 4" id="KW-0472">Membrane</keyword>
<organism evidence="5">
    <name type="scientific">Medioppia subpectinata</name>
    <dbReference type="NCBI Taxonomy" id="1979941"/>
    <lineage>
        <taxon>Eukaryota</taxon>
        <taxon>Metazoa</taxon>
        <taxon>Ecdysozoa</taxon>
        <taxon>Arthropoda</taxon>
        <taxon>Chelicerata</taxon>
        <taxon>Arachnida</taxon>
        <taxon>Acari</taxon>
        <taxon>Acariformes</taxon>
        <taxon>Sarcoptiformes</taxon>
        <taxon>Oribatida</taxon>
        <taxon>Brachypylina</taxon>
        <taxon>Oppioidea</taxon>
        <taxon>Oppiidae</taxon>
        <taxon>Medioppia</taxon>
    </lineage>
</organism>